<feature type="region of interest" description="Disordered" evidence="1">
    <location>
        <begin position="102"/>
        <end position="216"/>
    </location>
</feature>
<dbReference type="AlphaFoldDB" id="A0A8H4J363"/>
<feature type="compositionally biased region" description="Low complexity" evidence="1">
    <location>
        <begin position="191"/>
        <end position="203"/>
    </location>
</feature>
<accession>A0A8H4J363</accession>
<feature type="compositionally biased region" description="Basic and acidic residues" evidence="1">
    <location>
        <begin position="132"/>
        <end position="172"/>
    </location>
</feature>
<sequence>MPATRFSTSRQSSRASPYATPPPAATATSPHPSPPSYPPSPQTPPPGPDTSPSTNPGRQEHFDLAGRVLSLWVFEQRVLSFQRHSGLLVDCLYDISAEGKKDLRKEAAGRGESSSEAADPFSSEPPNGPDQQLHREQEQHWERQISREVRELRAQLVRQREQQKQDQDEETQRGTTNGPPMPNIQPPPQPAAATGGDDGAAQQRPEAPVENFLMEL</sequence>
<feature type="region of interest" description="Disordered" evidence="1">
    <location>
        <begin position="1"/>
        <end position="61"/>
    </location>
</feature>
<keyword evidence="3" id="KW-1185">Reference proteome</keyword>
<organism evidence="2 3">
    <name type="scientific">Botryosphaeria dothidea</name>
    <dbReference type="NCBI Taxonomy" id="55169"/>
    <lineage>
        <taxon>Eukaryota</taxon>
        <taxon>Fungi</taxon>
        <taxon>Dikarya</taxon>
        <taxon>Ascomycota</taxon>
        <taxon>Pezizomycotina</taxon>
        <taxon>Dothideomycetes</taxon>
        <taxon>Dothideomycetes incertae sedis</taxon>
        <taxon>Botryosphaeriales</taxon>
        <taxon>Botryosphaeriaceae</taxon>
        <taxon>Botryosphaeria</taxon>
    </lineage>
</organism>
<protein>
    <submittedName>
        <fullName evidence="2">Uncharacterized protein</fullName>
    </submittedName>
</protein>
<evidence type="ECO:0000256" key="1">
    <source>
        <dbReference type="SAM" id="MobiDB-lite"/>
    </source>
</evidence>
<dbReference type="EMBL" id="WWBZ02000008">
    <property type="protein sequence ID" value="KAF4311911.1"/>
    <property type="molecule type" value="Genomic_DNA"/>
</dbReference>
<comment type="caution">
    <text evidence="2">The sequence shown here is derived from an EMBL/GenBank/DDBJ whole genome shotgun (WGS) entry which is preliminary data.</text>
</comment>
<gene>
    <name evidence="2" type="ORF">GTA08_BOTSDO12700</name>
</gene>
<feature type="compositionally biased region" description="Pro residues" evidence="1">
    <location>
        <begin position="31"/>
        <end position="49"/>
    </location>
</feature>
<proteinExistence type="predicted"/>
<dbReference type="Proteomes" id="UP000572817">
    <property type="component" value="Unassembled WGS sequence"/>
</dbReference>
<feature type="compositionally biased region" description="Polar residues" evidence="1">
    <location>
        <begin position="1"/>
        <end position="11"/>
    </location>
</feature>
<evidence type="ECO:0000313" key="3">
    <source>
        <dbReference type="Proteomes" id="UP000572817"/>
    </source>
</evidence>
<evidence type="ECO:0000313" key="2">
    <source>
        <dbReference type="EMBL" id="KAF4311911.1"/>
    </source>
</evidence>
<feature type="compositionally biased region" description="Pro residues" evidence="1">
    <location>
        <begin position="179"/>
        <end position="190"/>
    </location>
</feature>
<reference evidence="2" key="1">
    <citation type="submission" date="2020-04" db="EMBL/GenBank/DDBJ databases">
        <title>Genome Assembly and Annotation of Botryosphaeria dothidea sdau 11-99, a Latent Pathogen of Apple Fruit Ring Rot in China.</title>
        <authorList>
            <person name="Yu C."/>
            <person name="Diao Y."/>
            <person name="Lu Q."/>
            <person name="Zhao J."/>
            <person name="Cui S."/>
            <person name="Peng C."/>
            <person name="He B."/>
            <person name="Liu H."/>
        </authorList>
    </citation>
    <scope>NUCLEOTIDE SEQUENCE [LARGE SCALE GENOMIC DNA]</scope>
    <source>
        <strain evidence="2">Sdau11-99</strain>
    </source>
</reference>
<name>A0A8H4J363_9PEZI</name>